<name>A0A2T7P4C1_POMCA</name>
<proteinExistence type="predicted"/>
<evidence type="ECO:0000313" key="2">
    <source>
        <dbReference type="Proteomes" id="UP000245119"/>
    </source>
</evidence>
<evidence type="ECO:0000313" key="1">
    <source>
        <dbReference type="EMBL" id="PVD28261.1"/>
    </source>
</evidence>
<protein>
    <submittedName>
        <fullName evidence="1">Uncharacterized protein</fullName>
    </submittedName>
</protein>
<dbReference type="AlphaFoldDB" id="A0A2T7P4C1"/>
<keyword evidence="2" id="KW-1185">Reference proteome</keyword>
<gene>
    <name evidence="1" type="ORF">C0Q70_10848</name>
</gene>
<dbReference type="EMBL" id="PZQS01000006">
    <property type="protein sequence ID" value="PVD28261.1"/>
    <property type="molecule type" value="Genomic_DNA"/>
</dbReference>
<reference evidence="1 2" key="1">
    <citation type="submission" date="2018-04" db="EMBL/GenBank/DDBJ databases">
        <title>The genome of golden apple snail Pomacea canaliculata provides insight into stress tolerance and invasive adaptation.</title>
        <authorList>
            <person name="Liu C."/>
            <person name="Liu B."/>
            <person name="Ren Y."/>
            <person name="Zhang Y."/>
            <person name="Wang H."/>
            <person name="Li S."/>
            <person name="Jiang F."/>
            <person name="Yin L."/>
            <person name="Zhang G."/>
            <person name="Qian W."/>
            <person name="Fan W."/>
        </authorList>
    </citation>
    <scope>NUCLEOTIDE SEQUENCE [LARGE SCALE GENOMIC DNA]</scope>
    <source>
        <strain evidence="1">SZHN2017</strain>
        <tissue evidence="1">Muscle</tissue>
    </source>
</reference>
<dbReference type="Proteomes" id="UP000245119">
    <property type="component" value="Linkage Group LG6"/>
</dbReference>
<organism evidence="1 2">
    <name type="scientific">Pomacea canaliculata</name>
    <name type="common">Golden apple snail</name>
    <dbReference type="NCBI Taxonomy" id="400727"/>
    <lineage>
        <taxon>Eukaryota</taxon>
        <taxon>Metazoa</taxon>
        <taxon>Spiralia</taxon>
        <taxon>Lophotrochozoa</taxon>
        <taxon>Mollusca</taxon>
        <taxon>Gastropoda</taxon>
        <taxon>Caenogastropoda</taxon>
        <taxon>Architaenioglossa</taxon>
        <taxon>Ampullarioidea</taxon>
        <taxon>Ampullariidae</taxon>
        <taxon>Pomacea</taxon>
    </lineage>
</organism>
<comment type="caution">
    <text evidence="1">The sequence shown here is derived from an EMBL/GenBank/DDBJ whole genome shotgun (WGS) entry which is preliminary data.</text>
</comment>
<accession>A0A2T7P4C1</accession>
<sequence length="155" mass="17284">MTNVCPVTCNGRETTLSLSATCSVQPLAVPSYFVTGSDTLSHLSHRKCNNAFLLQAGLMGSVLTCALGLTIDDRLAYASPYITEDEKLLLLNDAWRGREERREGSGQGGRATRQHFCFFMAITRLLTRKQHEVVGRRTRLEADIRYTCPKSWEGV</sequence>